<keyword evidence="6" id="KW-1185">Reference proteome</keyword>
<dbReference type="PANTHER" id="PTHR43566">
    <property type="entry name" value="CONSERVED PROTEIN"/>
    <property type="match status" value="1"/>
</dbReference>
<dbReference type="InterPro" id="IPR041682">
    <property type="entry name" value="AAA_14"/>
</dbReference>
<dbReference type="Pfam" id="PF13635">
    <property type="entry name" value="DUF4143"/>
    <property type="match status" value="1"/>
</dbReference>
<sequence length="386" mass="43849">MIPRAITPTMIRQFQQFPILTLTGTRQSGKTTLIREQFPQYDYVSLENPDAQSLAVNDPRTFLARYNNHAIFDEAQRVPQLFSYLQGIVDERGQEPGQFILSGSQNFLLMQGISQSLAGRAAVLHLMPLSHSELANAGMGMDMWVRRGGYPRIYDIGLDPIDYFPNYVSTYVERDVREELGVRKLSQFRDFLVQCAVRVGEVVNYSAMASACGVDAKTVEEWISMLESSFIAFRLHPYHKNFGKRLIKAPKLYFYDTGLASYLLDLESDDELMMSKYRGPLFENAVVSEIMKAYAVRGRTPRLYYWRDDKQQEIDLIIEKGGVVRYAIEVKASATYDSHAFATISKLSEIMGLDLAQRIVVYGGRDSMETSFGRLLTIGDIPQLTL</sequence>
<evidence type="ECO:0000259" key="2">
    <source>
        <dbReference type="Pfam" id="PF13635"/>
    </source>
</evidence>
<dbReference type="AlphaFoldDB" id="A0A261GDB6"/>
<protein>
    <submittedName>
        <fullName evidence="4">ATP-binding protein</fullName>
    </submittedName>
    <submittedName>
        <fullName evidence="3">ATPase AAA</fullName>
    </submittedName>
</protein>
<evidence type="ECO:0000313" key="5">
    <source>
        <dbReference type="Proteomes" id="UP000216057"/>
    </source>
</evidence>
<reference evidence="4 6" key="2">
    <citation type="submission" date="2020-10" db="EMBL/GenBank/DDBJ databases">
        <title>Genome sequencing of Bifidobacterium eulemuris_DSMZ_100216.</title>
        <authorList>
            <person name="Kim J."/>
        </authorList>
    </citation>
    <scope>NUCLEOTIDE SEQUENCE [LARGE SCALE GENOMIC DNA]</scope>
    <source>
        <strain evidence="4 6">DSM 100216</strain>
    </source>
</reference>
<dbReference type="InterPro" id="IPR027417">
    <property type="entry name" value="P-loop_NTPase"/>
</dbReference>
<dbReference type="Pfam" id="PF13173">
    <property type="entry name" value="AAA_14"/>
    <property type="match status" value="1"/>
</dbReference>
<evidence type="ECO:0000313" key="4">
    <source>
        <dbReference type="EMBL" id="QOL31120.1"/>
    </source>
</evidence>
<dbReference type="OrthoDB" id="128089at2"/>
<dbReference type="KEGG" id="beu:BE0216_00550"/>
<evidence type="ECO:0000313" key="6">
    <source>
        <dbReference type="Proteomes" id="UP000593943"/>
    </source>
</evidence>
<feature type="domain" description="DUF4143" evidence="2">
    <location>
        <begin position="173"/>
        <end position="333"/>
    </location>
</feature>
<dbReference type="RefSeq" id="WP_094636386.1">
    <property type="nucleotide sequence ID" value="NZ_CP062938.1"/>
</dbReference>
<dbReference type="EMBL" id="CP062938">
    <property type="protein sequence ID" value="QOL31120.1"/>
    <property type="molecule type" value="Genomic_DNA"/>
</dbReference>
<accession>A0A261GDB6</accession>
<keyword evidence="4" id="KW-0067">ATP-binding</keyword>
<evidence type="ECO:0000259" key="1">
    <source>
        <dbReference type="Pfam" id="PF13173"/>
    </source>
</evidence>
<dbReference type="Proteomes" id="UP000593943">
    <property type="component" value="Chromosome"/>
</dbReference>
<dbReference type="SUPFAM" id="SSF52540">
    <property type="entry name" value="P-loop containing nucleoside triphosphate hydrolases"/>
    <property type="match status" value="1"/>
</dbReference>
<feature type="domain" description="AAA" evidence="1">
    <location>
        <begin position="17"/>
        <end position="134"/>
    </location>
</feature>
<dbReference type="InterPro" id="IPR025420">
    <property type="entry name" value="DUF4143"/>
</dbReference>
<dbReference type="GO" id="GO:0005524">
    <property type="term" value="F:ATP binding"/>
    <property type="evidence" value="ECO:0007669"/>
    <property type="project" value="UniProtKB-KW"/>
</dbReference>
<keyword evidence="4" id="KW-0547">Nucleotide-binding</keyword>
<proteinExistence type="predicted"/>
<dbReference type="PANTHER" id="PTHR43566:SF2">
    <property type="entry name" value="DUF4143 DOMAIN-CONTAINING PROTEIN"/>
    <property type="match status" value="1"/>
</dbReference>
<organism evidence="3 5">
    <name type="scientific">Bifidobacterium eulemuris</name>
    <dbReference type="NCBI Taxonomy" id="1765219"/>
    <lineage>
        <taxon>Bacteria</taxon>
        <taxon>Bacillati</taxon>
        <taxon>Actinomycetota</taxon>
        <taxon>Actinomycetes</taxon>
        <taxon>Bifidobacteriales</taxon>
        <taxon>Bifidobacteriaceae</taxon>
        <taxon>Bifidobacterium</taxon>
    </lineage>
</organism>
<dbReference type="Proteomes" id="UP000216057">
    <property type="component" value="Unassembled WGS sequence"/>
</dbReference>
<reference evidence="3 5" key="1">
    <citation type="journal article" date="2017" name="BMC Genomics">
        <title>Comparative genomic and phylogenomic analyses of the Bifidobacteriaceae family.</title>
        <authorList>
            <person name="Lugli G.A."/>
            <person name="Milani C."/>
            <person name="Turroni F."/>
            <person name="Duranti S."/>
            <person name="Mancabelli L."/>
            <person name="Mangifesta M."/>
            <person name="Ferrario C."/>
            <person name="Modesto M."/>
            <person name="Mattarelli P."/>
            <person name="Jiri K."/>
            <person name="van Sinderen D."/>
            <person name="Ventura M."/>
        </authorList>
    </citation>
    <scope>NUCLEOTIDE SEQUENCE [LARGE SCALE GENOMIC DNA]</scope>
    <source>
        <strain evidence="3 5">DSM 100216</strain>
    </source>
</reference>
<name>A0A261GDB6_9BIFI</name>
<gene>
    <name evidence="4" type="ORF">BE0216_00550</name>
    <name evidence="3" type="ORF">BEUL_0803</name>
</gene>
<dbReference type="EMBL" id="MWWZ01000004">
    <property type="protein sequence ID" value="OZG69397.1"/>
    <property type="molecule type" value="Genomic_DNA"/>
</dbReference>
<evidence type="ECO:0000313" key="3">
    <source>
        <dbReference type="EMBL" id="OZG69397.1"/>
    </source>
</evidence>